<dbReference type="PIRSF" id="PIRSF039102">
    <property type="entry name" value="Ddl/VanB"/>
    <property type="match status" value="1"/>
</dbReference>
<dbReference type="InterPro" id="IPR011127">
    <property type="entry name" value="Dala_Dala_lig_N"/>
</dbReference>
<dbReference type="EMBL" id="VSSQ01006658">
    <property type="protein sequence ID" value="MPM33431.1"/>
    <property type="molecule type" value="Genomic_DNA"/>
</dbReference>
<evidence type="ECO:0000256" key="6">
    <source>
        <dbReference type="ARBA" id="ARBA00022840"/>
    </source>
</evidence>
<feature type="domain" description="ATP-grasp" evidence="10">
    <location>
        <begin position="120"/>
        <end position="319"/>
    </location>
</feature>
<dbReference type="InterPro" id="IPR005905">
    <property type="entry name" value="D_ala_D_ala"/>
</dbReference>
<dbReference type="GO" id="GO:0005737">
    <property type="term" value="C:cytoplasm"/>
    <property type="evidence" value="ECO:0007669"/>
    <property type="project" value="UniProtKB-SubCell"/>
</dbReference>
<dbReference type="AlphaFoldDB" id="A0A644Z097"/>
<dbReference type="GO" id="GO:0071555">
    <property type="term" value="P:cell wall organization"/>
    <property type="evidence" value="ECO:0007669"/>
    <property type="project" value="UniProtKB-KW"/>
</dbReference>
<evidence type="ECO:0000256" key="7">
    <source>
        <dbReference type="ARBA" id="ARBA00022960"/>
    </source>
</evidence>
<dbReference type="PANTHER" id="PTHR23132:SF23">
    <property type="entry name" value="D-ALANINE--D-ALANINE LIGASE B"/>
    <property type="match status" value="1"/>
</dbReference>
<dbReference type="NCBIfam" id="NF002378">
    <property type="entry name" value="PRK01372.1"/>
    <property type="match status" value="1"/>
</dbReference>
<dbReference type="SUPFAM" id="SSF56059">
    <property type="entry name" value="Glutathione synthetase ATP-binding domain-like"/>
    <property type="match status" value="1"/>
</dbReference>
<dbReference type="Gene3D" id="3.30.1490.20">
    <property type="entry name" value="ATP-grasp fold, A domain"/>
    <property type="match status" value="1"/>
</dbReference>
<dbReference type="GO" id="GO:0009252">
    <property type="term" value="P:peptidoglycan biosynthetic process"/>
    <property type="evidence" value="ECO:0007669"/>
    <property type="project" value="UniProtKB-KW"/>
</dbReference>
<dbReference type="GO" id="GO:0046872">
    <property type="term" value="F:metal ion binding"/>
    <property type="evidence" value="ECO:0007669"/>
    <property type="project" value="InterPro"/>
</dbReference>
<dbReference type="GO" id="GO:0005524">
    <property type="term" value="F:ATP binding"/>
    <property type="evidence" value="ECO:0007669"/>
    <property type="project" value="UniProtKB-KW"/>
</dbReference>
<dbReference type="PROSITE" id="PS50975">
    <property type="entry name" value="ATP_GRASP"/>
    <property type="match status" value="1"/>
</dbReference>
<keyword evidence="5" id="KW-0547">Nucleotide-binding</keyword>
<proteinExistence type="inferred from homology"/>
<dbReference type="NCBIfam" id="TIGR01205">
    <property type="entry name" value="D_ala_D_alaTIGR"/>
    <property type="match status" value="1"/>
</dbReference>
<dbReference type="Gene3D" id="3.30.470.20">
    <property type="entry name" value="ATP-grasp fold, B domain"/>
    <property type="match status" value="1"/>
</dbReference>
<evidence type="ECO:0000256" key="9">
    <source>
        <dbReference type="ARBA" id="ARBA00023316"/>
    </source>
</evidence>
<dbReference type="SUPFAM" id="SSF52440">
    <property type="entry name" value="PreATP-grasp domain"/>
    <property type="match status" value="1"/>
</dbReference>
<keyword evidence="3" id="KW-0963">Cytoplasm</keyword>
<dbReference type="InterPro" id="IPR011095">
    <property type="entry name" value="Dala_Dala_lig_C"/>
</dbReference>
<dbReference type="InterPro" id="IPR011761">
    <property type="entry name" value="ATP-grasp"/>
</dbReference>
<dbReference type="HAMAP" id="MF_00047">
    <property type="entry name" value="Dala_Dala_lig"/>
    <property type="match status" value="1"/>
</dbReference>
<gene>
    <name evidence="11" type="primary">ddl_24</name>
    <name evidence="11" type="ORF">SDC9_80006</name>
</gene>
<comment type="similarity">
    <text evidence="2">Belongs to the D-alanine--D-alanine ligase family.</text>
</comment>
<keyword evidence="4 11" id="KW-0436">Ligase</keyword>
<keyword evidence="9" id="KW-0961">Cell wall biogenesis/degradation</keyword>
<accession>A0A644Z097</accession>
<comment type="subcellular location">
    <subcellularLocation>
        <location evidence="1">Cytoplasm</location>
    </subcellularLocation>
</comment>
<dbReference type="PANTHER" id="PTHR23132">
    <property type="entry name" value="D-ALANINE--D-ALANINE LIGASE"/>
    <property type="match status" value="1"/>
</dbReference>
<keyword evidence="7" id="KW-0133">Cell shape</keyword>
<protein>
    <submittedName>
        <fullName evidence="11">D-alanine--D-alanine ligase</fullName>
        <ecNumber evidence="11">6.3.2.4</ecNumber>
    </submittedName>
</protein>
<dbReference type="EC" id="6.3.2.4" evidence="11"/>
<comment type="caution">
    <text evidence="11">The sequence shown here is derived from an EMBL/GenBank/DDBJ whole genome shotgun (WGS) entry which is preliminary data.</text>
</comment>
<evidence type="ECO:0000256" key="5">
    <source>
        <dbReference type="ARBA" id="ARBA00022741"/>
    </source>
</evidence>
<dbReference type="PROSITE" id="PS00844">
    <property type="entry name" value="DALA_DALA_LIGASE_2"/>
    <property type="match status" value="1"/>
</dbReference>
<evidence type="ECO:0000256" key="8">
    <source>
        <dbReference type="ARBA" id="ARBA00022984"/>
    </source>
</evidence>
<evidence type="ECO:0000313" key="11">
    <source>
        <dbReference type="EMBL" id="MPM33431.1"/>
    </source>
</evidence>
<evidence type="ECO:0000259" key="10">
    <source>
        <dbReference type="PROSITE" id="PS50975"/>
    </source>
</evidence>
<reference evidence="11" key="1">
    <citation type="submission" date="2019-08" db="EMBL/GenBank/DDBJ databases">
        <authorList>
            <person name="Kucharzyk K."/>
            <person name="Murdoch R.W."/>
            <person name="Higgins S."/>
            <person name="Loffler F."/>
        </authorList>
    </citation>
    <scope>NUCLEOTIDE SEQUENCE</scope>
</reference>
<dbReference type="Pfam" id="PF01820">
    <property type="entry name" value="Dala_Dala_lig_N"/>
    <property type="match status" value="1"/>
</dbReference>
<dbReference type="Gene3D" id="3.40.50.20">
    <property type="match status" value="1"/>
</dbReference>
<evidence type="ECO:0000256" key="3">
    <source>
        <dbReference type="ARBA" id="ARBA00022490"/>
    </source>
</evidence>
<evidence type="ECO:0000256" key="2">
    <source>
        <dbReference type="ARBA" id="ARBA00010871"/>
    </source>
</evidence>
<sequence length="327" mass="36521">MKKNIAIIWGGYSSEKEVSERSARGIYSFIDKSRYNLYKVKIDKEVWEAEYGNETFPIDKNDFSFAANGTRTAFDFAYITIHGTPGEDGVLQGYLDMLNIPYSNCGVLASALTFSKFTCNHFLKSFGFNVAESVILRSRESYDTGSIVHQLGLPLFVKPNIGGSSFATTKVKELSLLQQAIEEAFNEAPEVMVESFIAGTEVTCGCYRAGKGFQHLPLTEVVTRNEFFDYNAKYKGEVEEITPARIPDDMAAQVQEQTERIYRLIGAKGIIRADYIISGGIPVLLEVNTTPGMTETSFIPQQVRAAGLNISDVMTDIIEYEYNRLKK</sequence>
<dbReference type="PROSITE" id="PS00843">
    <property type="entry name" value="DALA_DALA_LIGASE_1"/>
    <property type="match status" value="1"/>
</dbReference>
<dbReference type="NCBIfam" id="NF002527">
    <property type="entry name" value="PRK01966.1-3"/>
    <property type="match status" value="1"/>
</dbReference>
<name>A0A644Z097_9ZZZZ</name>
<keyword evidence="8" id="KW-0573">Peptidoglycan synthesis</keyword>
<evidence type="ECO:0000256" key="4">
    <source>
        <dbReference type="ARBA" id="ARBA00022598"/>
    </source>
</evidence>
<organism evidence="11">
    <name type="scientific">bioreactor metagenome</name>
    <dbReference type="NCBI Taxonomy" id="1076179"/>
    <lineage>
        <taxon>unclassified sequences</taxon>
        <taxon>metagenomes</taxon>
        <taxon>ecological metagenomes</taxon>
    </lineage>
</organism>
<dbReference type="InterPro" id="IPR016185">
    <property type="entry name" value="PreATP-grasp_dom_sf"/>
</dbReference>
<dbReference type="InterPro" id="IPR000291">
    <property type="entry name" value="D-Ala_lig_Van_CS"/>
</dbReference>
<dbReference type="GO" id="GO:0008360">
    <property type="term" value="P:regulation of cell shape"/>
    <property type="evidence" value="ECO:0007669"/>
    <property type="project" value="UniProtKB-KW"/>
</dbReference>
<dbReference type="InterPro" id="IPR013815">
    <property type="entry name" value="ATP_grasp_subdomain_1"/>
</dbReference>
<evidence type="ECO:0000256" key="1">
    <source>
        <dbReference type="ARBA" id="ARBA00004496"/>
    </source>
</evidence>
<dbReference type="Pfam" id="PF07478">
    <property type="entry name" value="Dala_Dala_lig_C"/>
    <property type="match status" value="1"/>
</dbReference>
<dbReference type="GO" id="GO:0008716">
    <property type="term" value="F:D-alanine-D-alanine ligase activity"/>
    <property type="evidence" value="ECO:0007669"/>
    <property type="project" value="UniProtKB-EC"/>
</dbReference>
<keyword evidence="6" id="KW-0067">ATP-binding</keyword>